<dbReference type="PANTHER" id="PTHR40074:SF2">
    <property type="entry name" value="O-ACETYLTRANSFERASE WECH"/>
    <property type="match status" value="1"/>
</dbReference>
<sequence>MATFLVVLAHASRMYTGTGVVIPYNASDGLNHLTNIIYSFHMPLYMSVSGMVYALCIHDYQKYQDTARFLKNKAVRLLIPYVFFGICYVAPVMCLLGFTDQSYLRYCWDGIVLAHNNRHLWYIIALFEVFVVCGAVKAVVENVMPHGSHAGRKILRHPIVCVLTIVLLFAVSHESGRAPYFFSLSSCAFYLIFFYFGYCFHTQYDTVMKYLKHPAVMVICLAALVVLSEQTAWHMRMIKALFGGCFAIGATYYMPKHIMQCAWVKKQIKNGFGIYLFHPMIIYVLYVWLGQRDIQPWVLCIGIAAAAYLASDYLTRLLRRCGLGVLIGEK</sequence>
<feature type="transmembrane region" description="Helical" evidence="7">
    <location>
        <begin position="78"/>
        <end position="99"/>
    </location>
</feature>
<feature type="transmembrane region" description="Helical" evidence="7">
    <location>
        <begin position="272"/>
        <end position="288"/>
    </location>
</feature>
<keyword evidence="5 7" id="KW-1133">Transmembrane helix</keyword>
<feature type="transmembrane region" description="Helical" evidence="7">
    <location>
        <begin position="119"/>
        <end position="140"/>
    </location>
</feature>
<accession>A0ABS6EV00</accession>
<dbReference type="EMBL" id="JAHLQI010000010">
    <property type="protein sequence ID" value="MBU5491507.1"/>
    <property type="molecule type" value="Genomic_DNA"/>
</dbReference>
<keyword evidence="9" id="KW-0808">Transferase</keyword>
<name>A0ABS6EV00_9FIRM</name>
<evidence type="ECO:0000256" key="2">
    <source>
        <dbReference type="ARBA" id="ARBA00007400"/>
    </source>
</evidence>
<reference evidence="9 10" key="1">
    <citation type="submission" date="2021-06" db="EMBL/GenBank/DDBJ databases">
        <authorList>
            <person name="Sun Q."/>
            <person name="Li D."/>
        </authorList>
    </citation>
    <scope>NUCLEOTIDE SEQUENCE [LARGE SCALE GENOMIC DNA]</scope>
    <source>
        <strain evidence="9 10">MSJd-7</strain>
    </source>
</reference>
<evidence type="ECO:0000256" key="3">
    <source>
        <dbReference type="ARBA" id="ARBA00022475"/>
    </source>
</evidence>
<keyword evidence="10" id="KW-1185">Reference proteome</keyword>
<gene>
    <name evidence="9" type="ORF">KQI75_12930</name>
</gene>
<keyword evidence="4 7" id="KW-0812">Transmembrane</keyword>
<organism evidence="9 10">
    <name type="scientific">Butyricicoccus intestinisimiae</name>
    <dbReference type="NCBI Taxonomy" id="2841509"/>
    <lineage>
        <taxon>Bacteria</taxon>
        <taxon>Bacillati</taxon>
        <taxon>Bacillota</taxon>
        <taxon>Clostridia</taxon>
        <taxon>Eubacteriales</taxon>
        <taxon>Butyricicoccaceae</taxon>
        <taxon>Butyricicoccus</taxon>
    </lineage>
</organism>
<evidence type="ECO:0000256" key="4">
    <source>
        <dbReference type="ARBA" id="ARBA00022692"/>
    </source>
</evidence>
<evidence type="ECO:0000256" key="5">
    <source>
        <dbReference type="ARBA" id="ARBA00022989"/>
    </source>
</evidence>
<dbReference type="PANTHER" id="PTHR40074">
    <property type="entry name" value="O-ACETYLTRANSFERASE WECH"/>
    <property type="match status" value="1"/>
</dbReference>
<proteinExistence type="inferred from homology"/>
<evidence type="ECO:0000313" key="9">
    <source>
        <dbReference type="EMBL" id="MBU5491507.1"/>
    </source>
</evidence>
<keyword evidence="6 7" id="KW-0472">Membrane</keyword>
<comment type="caution">
    <text evidence="9">The sequence shown here is derived from an EMBL/GenBank/DDBJ whole genome shotgun (WGS) entry which is preliminary data.</text>
</comment>
<keyword evidence="9" id="KW-0012">Acyltransferase</keyword>
<dbReference type="InterPro" id="IPR002656">
    <property type="entry name" value="Acyl_transf_3_dom"/>
</dbReference>
<feature type="transmembrane region" description="Helical" evidence="7">
    <location>
        <begin position="38"/>
        <end position="57"/>
    </location>
</feature>
<feature type="transmembrane region" description="Helical" evidence="7">
    <location>
        <begin position="178"/>
        <end position="198"/>
    </location>
</feature>
<feature type="transmembrane region" description="Helical" evidence="7">
    <location>
        <begin position="154"/>
        <end position="172"/>
    </location>
</feature>
<feature type="transmembrane region" description="Helical" evidence="7">
    <location>
        <begin position="294"/>
        <end position="310"/>
    </location>
</feature>
<evidence type="ECO:0000256" key="6">
    <source>
        <dbReference type="ARBA" id="ARBA00023136"/>
    </source>
</evidence>
<comment type="subcellular location">
    <subcellularLocation>
        <location evidence="1">Cell membrane</location>
        <topology evidence="1">Multi-pass membrane protein</topology>
    </subcellularLocation>
</comment>
<keyword evidence="3" id="KW-1003">Cell membrane</keyword>
<evidence type="ECO:0000256" key="7">
    <source>
        <dbReference type="SAM" id="Phobius"/>
    </source>
</evidence>
<dbReference type="Proteomes" id="UP000783588">
    <property type="component" value="Unassembled WGS sequence"/>
</dbReference>
<dbReference type="GO" id="GO:0016746">
    <property type="term" value="F:acyltransferase activity"/>
    <property type="evidence" value="ECO:0007669"/>
    <property type="project" value="UniProtKB-KW"/>
</dbReference>
<evidence type="ECO:0000256" key="1">
    <source>
        <dbReference type="ARBA" id="ARBA00004651"/>
    </source>
</evidence>
<feature type="domain" description="Acyltransferase 3" evidence="8">
    <location>
        <begin position="2"/>
        <end position="313"/>
    </location>
</feature>
<feature type="transmembrane region" description="Helical" evidence="7">
    <location>
        <begin position="233"/>
        <end position="252"/>
    </location>
</feature>
<evidence type="ECO:0000313" key="10">
    <source>
        <dbReference type="Proteomes" id="UP000783588"/>
    </source>
</evidence>
<dbReference type="Pfam" id="PF01757">
    <property type="entry name" value="Acyl_transf_3"/>
    <property type="match status" value="1"/>
</dbReference>
<comment type="similarity">
    <text evidence="2">Belongs to the acyltransferase 3 family.</text>
</comment>
<evidence type="ECO:0000259" key="8">
    <source>
        <dbReference type="Pfam" id="PF01757"/>
    </source>
</evidence>
<protein>
    <submittedName>
        <fullName evidence="9">Acyltransferase</fullName>
    </submittedName>
</protein>
<feature type="transmembrane region" description="Helical" evidence="7">
    <location>
        <begin position="210"/>
        <end position="227"/>
    </location>
</feature>